<sequence length="772" mass="82679">MSFLPLFSEPRIFAYLWLLLIVQVISPNVVEIWEALITFLMFPLLVTISWMANKGKLGFLALEKKSEEETGLLAAPAYNEPTNNMRKSQHPRINHAPTTVGVTNRRASQLSNRRNSQLSAGRAPTEVEAAPKEARDASCGEEDQKSPAGSMNGKDILDPKTNEAFIAPNGVITFRSDSIEVNTSETDCTGQDGYTLSVEILRCNGSEGEVSCKLETEGLSAVPGKDFEPKVEKVIFQPGIDKAKVQVQILQQRLSEPDDVLQLVLSEAEGGAIFNPHDDGGREMSLLTITIKNSSEPPLGERIIDPDNFARGLEEWKEQILSSWRLEEPEAEDGEEPARLGPSDYVFFVLGLPFKLFFGVMCPPACWAGGFLLFVVALAWVAVVTALISDLASLFGCCAGLPDATTAITIVAMGTSLPDTFASMASASKDDTADSSIVNVTGSNSVNVYLGIGIPWLAAAIYWTNGPLDAWRARYRDIPETLAKYPSGAFVVKAGALGFSVLLFNCVGIICLVILRVRRLALGGELGGPKRPAWACSITLVVLWSIYIASSIWRNASTDAEVMIYPLAVLAVLAVIGGLAFELSGKGRYDPSAEEARKSQQEPAKDFDSHMVVNVEDTGKNVDEGLEPKKIGASEDMIVSNLQEAPMGETAAIGAGEDAMEPAPEPVGTPPSPEAPPDLPAAKEEAPPDVPAAQEEEPPKAEEGEKKKTKGPKKSTTDAASKKAAAKKKSEVVKEPKKSKVESPEPSKEAPAALPAEPPAVPPDLPEPPAAV</sequence>
<feature type="compositionally biased region" description="Pro residues" evidence="18">
    <location>
        <begin position="756"/>
        <end position="772"/>
    </location>
</feature>
<dbReference type="PANTHER" id="PTHR11878:SF65">
    <property type="entry name" value="NA_CA-EXCHANGE PROTEIN, ISOFORM G"/>
    <property type="match status" value="1"/>
</dbReference>
<evidence type="ECO:0000256" key="6">
    <source>
        <dbReference type="ARBA" id="ARBA00022723"/>
    </source>
</evidence>
<dbReference type="InterPro" id="IPR004836">
    <property type="entry name" value="Na_Ca_Ex"/>
</dbReference>
<keyword evidence="15" id="KW-0325">Glycoprotein</keyword>
<evidence type="ECO:0000256" key="1">
    <source>
        <dbReference type="ARBA" id="ARBA00004651"/>
    </source>
</evidence>
<dbReference type="EMBL" id="CAJNDS010000499">
    <property type="protein sequence ID" value="CAE7212634.1"/>
    <property type="molecule type" value="Genomic_DNA"/>
</dbReference>
<gene>
    <name evidence="22" type="primary">Slc8a2</name>
    <name evidence="22" type="ORF">SNAT2548_LOCUS7229</name>
</gene>
<keyword evidence="7" id="KW-0732">Signal</keyword>
<keyword evidence="11 19" id="KW-1133">Transmembrane helix</keyword>
<feature type="transmembrane region" description="Helical" evidence="19">
    <location>
        <begin position="562"/>
        <end position="581"/>
    </location>
</feature>
<organism evidence="22 23">
    <name type="scientific">Symbiodinium natans</name>
    <dbReference type="NCBI Taxonomy" id="878477"/>
    <lineage>
        <taxon>Eukaryota</taxon>
        <taxon>Sar</taxon>
        <taxon>Alveolata</taxon>
        <taxon>Dinophyceae</taxon>
        <taxon>Suessiales</taxon>
        <taxon>Symbiodiniaceae</taxon>
        <taxon>Symbiodinium</taxon>
    </lineage>
</organism>
<comment type="subcellular location">
    <subcellularLocation>
        <location evidence="1">Cell membrane</location>
        <topology evidence="1">Multi-pass membrane protein</topology>
    </subcellularLocation>
</comment>
<feature type="transmembrane region" description="Helical" evidence="19">
    <location>
        <begin position="494"/>
        <end position="515"/>
    </location>
</feature>
<evidence type="ECO:0000256" key="11">
    <source>
        <dbReference type="ARBA" id="ARBA00022989"/>
    </source>
</evidence>
<keyword evidence="3" id="KW-0813">Transport</keyword>
<feature type="domain" description="Sodium/calcium exchanger membrane region" evidence="20">
    <location>
        <begin position="370"/>
        <end position="553"/>
    </location>
</feature>
<evidence type="ECO:0000313" key="23">
    <source>
        <dbReference type="Proteomes" id="UP000604046"/>
    </source>
</evidence>
<feature type="compositionally biased region" description="Basic and acidic residues" evidence="18">
    <location>
        <begin position="590"/>
        <end position="609"/>
    </location>
</feature>
<feature type="compositionally biased region" description="Basic and acidic residues" evidence="18">
    <location>
        <begin position="697"/>
        <end position="706"/>
    </location>
</feature>
<keyword evidence="13" id="KW-0406">Ion transport</keyword>
<feature type="domain" description="Calx-beta" evidence="21">
    <location>
        <begin position="178"/>
        <end position="271"/>
    </location>
</feature>
<evidence type="ECO:0000256" key="13">
    <source>
        <dbReference type="ARBA" id="ARBA00023065"/>
    </source>
</evidence>
<feature type="compositionally biased region" description="Pro residues" evidence="18">
    <location>
        <begin position="663"/>
        <end position="679"/>
    </location>
</feature>
<dbReference type="SUPFAM" id="SSF141072">
    <property type="entry name" value="CalX-like"/>
    <property type="match status" value="1"/>
</dbReference>
<feature type="region of interest" description="Disordered" evidence="18">
    <location>
        <begin position="78"/>
        <end position="157"/>
    </location>
</feature>
<keyword evidence="4" id="KW-1003">Cell membrane</keyword>
<reference evidence="22" key="1">
    <citation type="submission" date="2021-02" db="EMBL/GenBank/DDBJ databases">
        <authorList>
            <person name="Dougan E. K."/>
            <person name="Rhodes N."/>
            <person name="Thang M."/>
            <person name="Chan C."/>
        </authorList>
    </citation>
    <scope>NUCLEOTIDE SEQUENCE</scope>
</reference>
<dbReference type="InterPro" id="IPR051171">
    <property type="entry name" value="CaCA"/>
</dbReference>
<keyword evidence="9" id="KW-0106">Calcium</keyword>
<name>A0A812JSG4_9DINO</name>
<keyword evidence="8" id="KW-0677">Repeat</keyword>
<keyword evidence="12" id="KW-0915">Sodium</keyword>
<dbReference type="GO" id="GO:0007154">
    <property type="term" value="P:cell communication"/>
    <property type="evidence" value="ECO:0007669"/>
    <property type="project" value="InterPro"/>
</dbReference>
<evidence type="ECO:0000256" key="18">
    <source>
        <dbReference type="SAM" id="MobiDB-lite"/>
    </source>
</evidence>
<evidence type="ECO:0000256" key="7">
    <source>
        <dbReference type="ARBA" id="ARBA00022729"/>
    </source>
</evidence>
<comment type="caution">
    <text evidence="22">The sequence shown here is derived from an EMBL/GenBank/DDBJ whole genome shotgun (WGS) entry which is preliminary data.</text>
</comment>
<feature type="transmembrane region" description="Helical" evidence="19">
    <location>
        <begin position="535"/>
        <end position="556"/>
    </location>
</feature>
<evidence type="ECO:0000259" key="21">
    <source>
        <dbReference type="Pfam" id="PF03160"/>
    </source>
</evidence>
<dbReference type="GO" id="GO:0005886">
    <property type="term" value="C:plasma membrane"/>
    <property type="evidence" value="ECO:0007669"/>
    <property type="project" value="UniProtKB-SubCell"/>
</dbReference>
<keyword evidence="14 19" id="KW-0472">Membrane</keyword>
<evidence type="ECO:0000256" key="9">
    <source>
        <dbReference type="ARBA" id="ARBA00022837"/>
    </source>
</evidence>
<dbReference type="Pfam" id="PF03160">
    <property type="entry name" value="Calx-beta"/>
    <property type="match status" value="1"/>
</dbReference>
<dbReference type="OrthoDB" id="417362at2759"/>
<dbReference type="Pfam" id="PF01699">
    <property type="entry name" value="Na_Ca_ex"/>
    <property type="match status" value="1"/>
</dbReference>
<keyword evidence="10" id="KW-0112">Calmodulin-binding</keyword>
<keyword evidence="23" id="KW-1185">Reference proteome</keyword>
<dbReference type="InterPro" id="IPR038081">
    <property type="entry name" value="CalX-like_sf"/>
</dbReference>
<dbReference type="GO" id="GO:0005516">
    <property type="term" value="F:calmodulin binding"/>
    <property type="evidence" value="ECO:0007669"/>
    <property type="project" value="UniProtKB-KW"/>
</dbReference>
<keyword evidence="6" id="KW-0479">Metal-binding</keyword>
<dbReference type="InterPro" id="IPR004837">
    <property type="entry name" value="NaCa_Exmemb"/>
</dbReference>
<dbReference type="GO" id="GO:0005432">
    <property type="term" value="F:calcium:sodium antiporter activity"/>
    <property type="evidence" value="ECO:0007669"/>
    <property type="project" value="InterPro"/>
</dbReference>
<evidence type="ECO:0000313" key="22">
    <source>
        <dbReference type="EMBL" id="CAE7212634.1"/>
    </source>
</evidence>
<keyword evidence="16" id="KW-0739">Sodium transport</keyword>
<evidence type="ECO:0000256" key="2">
    <source>
        <dbReference type="ARBA" id="ARBA00007489"/>
    </source>
</evidence>
<accession>A0A812JSG4</accession>
<evidence type="ECO:0000256" key="4">
    <source>
        <dbReference type="ARBA" id="ARBA00022475"/>
    </source>
</evidence>
<proteinExistence type="inferred from homology"/>
<comment type="similarity">
    <text evidence="2">Belongs to the Ca(2+):cation antiporter (CaCA) (TC 2.A.19) family. SLC8 subfamily.</text>
</comment>
<dbReference type="InterPro" id="IPR044880">
    <property type="entry name" value="NCX_ion-bd_dom_sf"/>
</dbReference>
<feature type="region of interest" description="Disordered" evidence="18">
    <location>
        <begin position="590"/>
        <end position="611"/>
    </location>
</feature>
<dbReference type="AlphaFoldDB" id="A0A812JSG4"/>
<dbReference type="PANTHER" id="PTHR11878">
    <property type="entry name" value="SODIUM/CALCIUM EXCHANGER"/>
    <property type="match status" value="1"/>
</dbReference>
<feature type="compositionally biased region" description="Polar residues" evidence="18">
    <location>
        <begin position="96"/>
        <end position="119"/>
    </location>
</feature>
<dbReference type="Gene3D" id="2.60.40.2030">
    <property type="match status" value="1"/>
</dbReference>
<dbReference type="Proteomes" id="UP000604046">
    <property type="component" value="Unassembled WGS sequence"/>
</dbReference>
<evidence type="ECO:0000256" key="14">
    <source>
        <dbReference type="ARBA" id="ARBA00023136"/>
    </source>
</evidence>
<feature type="compositionally biased region" description="Basic and acidic residues" evidence="18">
    <location>
        <begin position="728"/>
        <end position="748"/>
    </location>
</feature>
<evidence type="ECO:0000256" key="19">
    <source>
        <dbReference type="SAM" id="Phobius"/>
    </source>
</evidence>
<evidence type="ECO:0000256" key="17">
    <source>
        <dbReference type="ARBA" id="ARBA00033667"/>
    </source>
</evidence>
<feature type="transmembrane region" description="Helical" evidence="19">
    <location>
        <begin position="12"/>
        <end position="29"/>
    </location>
</feature>
<dbReference type="InterPro" id="IPR003644">
    <property type="entry name" value="Calx_beta"/>
</dbReference>
<dbReference type="GO" id="GO:0046872">
    <property type="term" value="F:metal ion binding"/>
    <property type="evidence" value="ECO:0007669"/>
    <property type="project" value="UniProtKB-KW"/>
</dbReference>
<protein>
    <submittedName>
        <fullName evidence="22">Slc8a2 protein</fullName>
    </submittedName>
</protein>
<feature type="compositionally biased region" description="Basic and acidic residues" evidence="18">
    <location>
        <begin position="129"/>
        <end position="145"/>
    </location>
</feature>
<comment type="catalytic activity">
    <reaction evidence="17">
        <text>Ca(2+)(in) + 3 Na(+)(out) = Ca(2+)(out) + 3 Na(+)(in)</text>
        <dbReference type="Rhea" id="RHEA:69955"/>
        <dbReference type="ChEBI" id="CHEBI:29101"/>
        <dbReference type="ChEBI" id="CHEBI:29108"/>
    </reaction>
</comment>
<evidence type="ECO:0000256" key="12">
    <source>
        <dbReference type="ARBA" id="ARBA00023053"/>
    </source>
</evidence>
<evidence type="ECO:0000256" key="3">
    <source>
        <dbReference type="ARBA" id="ARBA00022448"/>
    </source>
</evidence>
<evidence type="ECO:0000256" key="16">
    <source>
        <dbReference type="ARBA" id="ARBA00023201"/>
    </source>
</evidence>
<dbReference type="Gene3D" id="1.20.1420.30">
    <property type="entry name" value="NCX, central ion-binding region"/>
    <property type="match status" value="1"/>
</dbReference>
<dbReference type="PRINTS" id="PR01259">
    <property type="entry name" value="NACAEXCHNGR"/>
</dbReference>
<keyword evidence="5 19" id="KW-0812">Transmembrane</keyword>
<evidence type="ECO:0000256" key="5">
    <source>
        <dbReference type="ARBA" id="ARBA00022692"/>
    </source>
</evidence>
<feature type="transmembrane region" description="Helical" evidence="19">
    <location>
        <begin position="367"/>
        <end position="388"/>
    </location>
</feature>
<feature type="transmembrane region" description="Helical" evidence="19">
    <location>
        <begin position="446"/>
        <end position="464"/>
    </location>
</feature>
<feature type="region of interest" description="Disordered" evidence="18">
    <location>
        <begin position="658"/>
        <end position="772"/>
    </location>
</feature>
<evidence type="ECO:0000259" key="20">
    <source>
        <dbReference type="Pfam" id="PF01699"/>
    </source>
</evidence>
<evidence type="ECO:0000256" key="10">
    <source>
        <dbReference type="ARBA" id="ARBA00022860"/>
    </source>
</evidence>
<evidence type="ECO:0000256" key="15">
    <source>
        <dbReference type="ARBA" id="ARBA00023180"/>
    </source>
</evidence>
<evidence type="ECO:0000256" key="8">
    <source>
        <dbReference type="ARBA" id="ARBA00022737"/>
    </source>
</evidence>